<dbReference type="PANTHER" id="PTHR42760">
    <property type="entry name" value="SHORT-CHAIN DEHYDROGENASES/REDUCTASES FAMILY MEMBER"/>
    <property type="match status" value="1"/>
</dbReference>
<accession>A0A3E0H4Y0</accession>
<name>A0A3E0H4Y0_9PSEU</name>
<dbReference type="SUPFAM" id="SSF51735">
    <property type="entry name" value="NAD(P)-binding Rossmann-fold domains"/>
    <property type="match status" value="1"/>
</dbReference>
<sequence>MSDRVALVVGGYGGIGRAVCDQLGAEGVTIAIAGRTPSSAELACKELREEGVRAFPYTVDLADKSTVDKLVADVTEDLGDIDVLVNLAAIDAHGPALDVSVHEWDRVLGINLSGSFWLAQAVGREMVDAGRPGRIVLLSSTRSEFGGRRGFSAYGASKAGVNLLVKQLSTEWAAHGITVNAVAPGFVPTGLTAGVDNQFTAMMIRRIPACRFARPDEVAAAVTFFASPQASFVTGQVLYVDGGVTASS</sequence>
<dbReference type="Gene3D" id="3.40.50.720">
    <property type="entry name" value="NAD(P)-binding Rossmann-like Domain"/>
    <property type="match status" value="1"/>
</dbReference>
<dbReference type="RefSeq" id="WP_116178962.1">
    <property type="nucleotide sequence ID" value="NZ_CP144375.1"/>
</dbReference>
<reference evidence="4 5" key="1">
    <citation type="submission" date="2018-08" db="EMBL/GenBank/DDBJ databases">
        <title>Genomic Encyclopedia of Archaeal and Bacterial Type Strains, Phase II (KMG-II): from individual species to whole genera.</title>
        <authorList>
            <person name="Goeker M."/>
        </authorList>
    </citation>
    <scope>NUCLEOTIDE SEQUENCE [LARGE SCALE GENOMIC DNA]</scope>
    <source>
        <strain evidence="4 5">DSM 45791</strain>
    </source>
</reference>
<evidence type="ECO:0000256" key="2">
    <source>
        <dbReference type="ARBA" id="ARBA00023002"/>
    </source>
</evidence>
<proteinExistence type="inferred from homology"/>
<dbReference type="Proteomes" id="UP000256269">
    <property type="component" value="Unassembled WGS sequence"/>
</dbReference>
<dbReference type="FunFam" id="3.40.50.720:FF:000173">
    <property type="entry name" value="3-oxoacyl-[acyl-carrier protein] reductase"/>
    <property type="match status" value="1"/>
</dbReference>
<dbReference type="AlphaFoldDB" id="A0A3E0H4Y0"/>
<dbReference type="InterPro" id="IPR057326">
    <property type="entry name" value="KR_dom"/>
</dbReference>
<feature type="domain" description="Ketoreductase" evidence="3">
    <location>
        <begin position="4"/>
        <end position="185"/>
    </location>
</feature>
<dbReference type="PRINTS" id="PR00080">
    <property type="entry name" value="SDRFAMILY"/>
</dbReference>
<dbReference type="InterPro" id="IPR036291">
    <property type="entry name" value="NAD(P)-bd_dom_sf"/>
</dbReference>
<evidence type="ECO:0000259" key="3">
    <source>
        <dbReference type="SMART" id="SM00822"/>
    </source>
</evidence>
<protein>
    <submittedName>
        <fullName evidence="4">Gluconate 5-dehydrogenase</fullName>
    </submittedName>
</protein>
<dbReference type="Pfam" id="PF13561">
    <property type="entry name" value="adh_short_C2"/>
    <property type="match status" value="1"/>
</dbReference>
<evidence type="ECO:0000256" key="1">
    <source>
        <dbReference type="ARBA" id="ARBA00006484"/>
    </source>
</evidence>
<gene>
    <name evidence="4" type="ORF">BCF44_114121</name>
</gene>
<dbReference type="InterPro" id="IPR002347">
    <property type="entry name" value="SDR_fam"/>
</dbReference>
<dbReference type="GO" id="GO:0016616">
    <property type="term" value="F:oxidoreductase activity, acting on the CH-OH group of donors, NAD or NADP as acceptor"/>
    <property type="evidence" value="ECO:0007669"/>
    <property type="project" value="UniProtKB-ARBA"/>
</dbReference>
<keyword evidence="5" id="KW-1185">Reference proteome</keyword>
<evidence type="ECO:0000313" key="5">
    <source>
        <dbReference type="Proteomes" id="UP000256269"/>
    </source>
</evidence>
<dbReference type="PANTHER" id="PTHR42760:SF133">
    <property type="entry name" value="3-OXOACYL-[ACYL-CARRIER-PROTEIN] REDUCTASE"/>
    <property type="match status" value="1"/>
</dbReference>
<comment type="caution">
    <text evidence="4">The sequence shown here is derived from an EMBL/GenBank/DDBJ whole genome shotgun (WGS) entry which is preliminary data.</text>
</comment>
<dbReference type="PRINTS" id="PR00081">
    <property type="entry name" value="GDHRDH"/>
</dbReference>
<evidence type="ECO:0000313" key="4">
    <source>
        <dbReference type="EMBL" id="REH38096.1"/>
    </source>
</evidence>
<organism evidence="4 5">
    <name type="scientific">Kutzneria buriramensis</name>
    <dbReference type="NCBI Taxonomy" id="1045776"/>
    <lineage>
        <taxon>Bacteria</taxon>
        <taxon>Bacillati</taxon>
        <taxon>Actinomycetota</taxon>
        <taxon>Actinomycetes</taxon>
        <taxon>Pseudonocardiales</taxon>
        <taxon>Pseudonocardiaceae</taxon>
        <taxon>Kutzneria</taxon>
    </lineage>
</organism>
<dbReference type="SMART" id="SM00822">
    <property type="entry name" value="PKS_KR"/>
    <property type="match status" value="1"/>
</dbReference>
<comment type="similarity">
    <text evidence="1">Belongs to the short-chain dehydrogenases/reductases (SDR) family.</text>
</comment>
<dbReference type="OrthoDB" id="517007at2"/>
<dbReference type="EMBL" id="QUNO01000014">
    <property type="protein sequence ID" value="REH38096.1"/>
    <property type="molecule type" value="Genomic_DNA"/>
</dbReference>
<keyword evidence="2" id="KW-0560">Oxidoreductase</keyword>